<dbReference type="SFLD" id="SFLDG01384">
    <property type="entry name" value="thioether_bond_formation_requi"/>
    <property type="match status" value="1"/>
</dbReference>
<evidence type="ECO:0000256" key="5">
    <source>
        <dbReference type="ARBA" id="ARBA00023004"/>
    </source>
</evidence>
<dbReference type="Pfam" id="PF04055">
    <property type="entry name" value="Radical_SAM"/>
    <property type="match status" value="1"/>
</dbReference>
<keyword evidence="2" id="KW-0004">4Fe-4S</keyword>
<dbReference type="PANTHER" id="PTHR43273:SF3">
    <property type="entry name" value="ANAEROBIC SULFATASE-MATURATING ENZYME HOMOLOG ASLB-RELATED"/>
    <property type="match status" value="1"/>
</dbReference>
<evidence type="ECO:0000313" key="10">
    <source>
        <dbReference type="Proteomes" id="UP000003963"/>
    </source>
</evidence>
<dbReference type="Gene3D" id="3.20.20.70">
    <property type="entry name" value="Aldolase class I"/>
    <property type="match status" value="1"/>
</dbReference>
<name>D9W620_9ACTN</name>
<evidence type="ECO:0000256" key="2">
    <source>
        <dbReference type="ARBA" id="ARBA00022485"/>
    </source>
</evidence>
<dbReference type="STRING" id="457427.SSOG_00088"/>
<protein>
    <submittedName>
        <fullName evidence="9">Putative radical SAM domain protein</fullName>
    </submittedName>
</protein>
<dbReference type="InterPro" id="IPR023867">
    <property type="entry name" value="Sulphatase_maturase_rSAM"/>
</dbReference>
<keyword evidence="6" id="KW-0411">Iron-sulfur</keyword>
<dbReference type="InterPro" id="IPR058240">
    <property type="entry name" value="rSAM_sf"/>
</dbReference>
<evidence type="ECO:0000256" key="1">
    <source>
        <dbReference type="ARBA" id="ARBA00001966"/>
    </source>
</evidence>
<keyword evidence="10" id="KW-1185">Reference proteome</keyword>
<dbReference type="GO" id="GO:0051539">
    <property type="term" value="F:4 iron, 4 sulfur cluster binding"/>
    <property type="evidence" value="ECO:0007669"/>
    <property type="project" value="UniProtKB-KW"/>
</dbReference>
<organism evidence="9 10">
    <name type="scientific">Streptomyces himastatinicus ATCC 53653</name>
    <dbReference type="NCBI Taxonomy" id="457427"/>
    <lineage>
        <taxon>Bacteria</taxon>
        <taxon>Bacillati</taxon>
        <taxon>Actinomycetota</taxon>
        <taxon>Actinomycetes</taxon>
        <taxon>Kitasatosporales</taxon>
        <taxon>Streptomycetaceae</taxon>
        <taxon>Streptomyces</taxon>
        <taxon>Streptomyces violaceusniger group</taxon>
    </lineage>
</organism>
<feature type="domain" description="Radical SAM core" evidence="8">
    <location>
        <begin position="106"/>
        <end position="332"/>
    </location>
</feature>
<keyword evidence="3" id="KW-0949">S-adenosyl-L-methionine</keyword>
<dbReference type="AlphaFoldDB" id="D9W620"/>
<dbReference type="Proteomes" id="UP000003963">
    <property type="component" value="Unassembled WGS sequence"/>
</dbReference>
<dbReference type="GO" id="GO:0046872">
    <property type="term" value="F:metal ion binding"/>
    <property type="evidence" value="ECO:0007669"/>
    <property type="project" value="UniProtKB-KW"/>
</dbReference>
<dbReference type="PROSITE" id="PS01305">
    <property type="entry name" value="MOAA_NIFB_PQQE"/>
    <property type="match status" value="1"/>
</dbReference>
<keyword evidence="4" id="KW-0479">Metal-binding</keyword>
<dbReference type="GO" id="GO:0016491">
    <property type="term" value="F:oxidoreductase activity"/>
    <property type="evidence" value="ECO:0007669"/>
    <property type="project" value="InterPro"/>
</dbReference>
<dbReference type="InterPro" id="IPR000385">
    <property type="entry name" value="MoaA_NifB_PqqE_Fe-S-bd_CS"/>
</dbReference>
<reference evidence="9 10" key="1">
    <citation type="submission" date="2009-02" db="EMBL/GenBank/DDBJ databases">
        <title>Annotation of Streptomyces hygroscopicus strain ATCC 53653.</title>
        <authorList>
            <consortium name="The Broad Institute Genome Sequencing Platform"/>
            <consortium name="Broad Institute Microbial Sequencing Center"/>
            <person name="Fischbach M."/>
            <person name="Godfrey P."/>
            <person name="Ward D."/>
            <person name="Young S."/>
            <person name="Zeng Q."/>
            <person name="Koehrsen M."/>
            <person name="Alvarado L."/>
            <person name="Berlin A.M."/>
            <person name="Bochicchio J."/>
            <person name="Borenstein D."/>
            <person name="Chapman S.B."/>
            <person name="Chen Z."/>
            <person name="Engels R."/>
            <person name="Freedman E."/>
            <person name="Gellesch M."/>
            <person name="Goldberg J."/>
            <person name="Griggs A."/>
            <person name="Gujja S."/>
            <person name="Heilman E.R."/>
            <person name="Heiman D.I."/>
            <person name="Hepburn T.A."/>
            <person name="Howarth C."/>
            <person name="Jen D."/>
            <person name="Larson L."/>
            <person name="Lewis B."/>
            <person name="Mehta T."/>
            <person name="Park D."/>
            <person name="Pearson M."/>
            <person name="Richards J."/>
            <person name="Roberts A."/>
            <person name="Saif S."/>
            <person name="Shea T.D."/>
            <person name="Shenoy N."/>
            <person name="Sisk P."/>
            <person name="Stolte C."/>
            <person name="Sykes S.N."/>
            <person name="Thomson T."/>
            <person name="Walk T."/>
            <person name="White J."/>
            <person name="Yandava C."/>
            <person name="Straight P."/>
            <person name="Clardy J."/>
            <person name="Hung D."/>
            <person name="Kolter R."/>
            <person name="Mekalanos J."/>
            <person name="Walker S."/>
            <person name="Walsh C.T."/>
            <person name="Wieland-Brown L.C."/>
            <person name="Haas B."/>
            <person name="Nusbaum C."/>
            <person name="Birren B."/>
        </authorList>
    </citation>
    <scope>NUCLEOTIDE SEQUENCE [LARGE SCALE GENOMIC DNA]</scope>
    <source>
        <strain evidence="9 10">ATCC 53653</strain>
    </source>
</reference>
<dbReference type="HOGENOM" id="CLU_009273_3_2_11"/>
<dbReference type="SFLD" id="SFLDG01386">
    <property type="entry name" value="main_SPASM_domain-containing"/>
    <property type="match status" value="1"/>
</dbReference>
<evidence type="ECO:0000256" key="4">
    <source>
        <dbReference type="ARBA" id="ARBA00022723"/>
    </source>
</evidence>
<gene>
    <name evidence="9" type="ORF">SSOG_00088</name>
</gene>
<accession>D9W620</accession>
<dbReference type="SFLD" id="SFLDG01067">
    <property type="entry name" value="SPASM/twitch_domain_containing"/>
    <property type="match status" value="1"/>
</dbReference>
<dbReference type="SFLD" id="SFLDS00029">
    <property type="entry name" value="Radical_SAM"/>
    <property type="match status" value="1"/>
</dbReference>
<proteinExistence type="inferred from homology"/>
<dbReference type="PROSITE" id="PS51918">
    <property type="entry name" value="RADICAL_SAM"/>
    <property type="match status" value="1"/>
</dbReference>
<dbReference type="InterPro" id="IPR013785">
    <property type="entry name" value="Aldolase_TIM"/>
</dbReference>
<dbReference type="InterPro" id="IPR007197">
    <property type="entry name" value="rSAM"/>
</dbReference>
<evidence type="ECO:0000256" key="6">
    <source>
        <dbReference type="ARBA" id="ARBA00023014"/>
    </source>
</evidence>
<evidence type="ECO:0000259" key="8">
    <source>
        <dbReference type="PROSITE" id="PS51918"/>
    </source>
</evidence>
<dbReference type="PANTHER" id="PTHR43273">
    <property type="entry name" value="ANAEROBIC SULFATASE-MATURATING ENZYME HOMOLOG ASLB-RELATED"/>
    <property type="match status" value="1"/>
</dbReference>
<dbReference type="CDD" id="cd01335">
    <property type="entry name" value="Radical_SAM"/>
    <property type="match status" value="1"/>
</dbReference>
<keyword evidence="5" id="KW-0408">Iron</keyword>
<evidence type="ECO:0000313" key="9">
    <source>
        <dbReference type="EMBL" id="EFL20376.1"/>
    </source>
</evidence>
<evidence type="ECO:0000256" key="3">
    <source>
        <dbReference type="ARBA" id="ARBA00022691"/>
    </source>
</evidence>
<comment type="similarity">
    <text evidence="7">Belongs to the radical SAM superfamily. Anaerobic sulfatase-maturating enzyme family.</text>
</comment>
<evidence type="ECO:0000256" key="7">
    <source>
        <dbReference type="ARBA" id="ARBA00023601"/>
    </source>
</evidence>
<sequence length="483" mass="52594">MLPRGRWVRCTTSHCCPCRRSAVEASCWERSLNGTRDVFAIPLEDGAHLVYAPLHGVAFAATSGMVAALSAVLRGSEGGDQDVAALARETGLLRRPPSPVTRRRGTPTPTEVTLFLTTACNLRCTYCYASAGDAPATYMTMDVAKQGIDFVIDNARREGAPFAGVHYHGGGEPSVHWNLMTESLAYARERAGGLPVIAASAGNGVFTDRQIDWMIANLNGGMSLSFDGLPEAHDKHRPTVRGTGSSARVMHTMRRFTDADYPYAVRLTVTAEQIPLLPDSIEFVLSNFTPKRVQVEPAYQLGRHAGEPDAETEEFIAAYREAQGRAARFGHELIYSAARVGTLTNHFCGITQDNFCLSPAGNVSACFEAFSEDNEFADVFFYGSPGADGYTFDMDRLDRLRDLGVEHRSFCDGCFAKWNCAGDCYHKSLATNGRGEFTGSQRCHITRELVKDQLLTRIAGSGGLIWRDDHTGEPCGVHGGTNE</sequence>
<dbReference type="SUPFAM" id="SSF102114">
    <property type="entry name" value="Radical SAM enzymes"/>
    <property type="match status" value="1"/>
</dbReference>
<comment type="cofactor">
    <cofactor evidence="1">
        <name>[4Fe-4S] cluster</name>
        <dbReference type="ChEBI" id="CHEBI:49883"/>
    </cofactor>
</comment>
<dbReference type="EMBL" id="GG657754">
    <property type="protein sequence ID" value="EFL20376.1"/>
    <property type="molecule type" value="Genomic_DNA"/>
</dbReference>